<organism evidence="3 4">
    <name type="scientific">Aromia moschata</name>
    <dbReference type="NCBI Taxonomy" id="1265417"/>
    <lineage>
        <taxon>Eukaryota</taxon>
        <taxon>Metazoa</taxon>
        <taxon>Ecdysozoa</taxon>
        <taxon>Arthropoda</taxon>
        <taxon>Hexapoda</taxon>
        <taxon>Insecta</taxon>
        <taxon>Pterygota</taxon>
        <taxon>Neoptera</taxon>
        <taxon>Endopterygota</taxon>
        <taxon>Coleoptera</taxon>
        <taxon>Polyphaga</taxon>
        <taxon>Cucujiformia</taxon>
        <taxon>Chrysomeloidea</taxon>
        <taxon>Cerambycidae</taxon>
        <taxon>Cerambycinae</taxon>
        <taxon>Callichromatini</taxon>
        <taxon>Aromia</taxon>
    </lineage>
</organism>
<accession>A0AAV8Z5S7</accession>
<dbReference type="InterPro" id="IPR032675">
    <property type="entry name" value="LRR_dom_sf"/>
</dbReference>
<dbReference type="InterPro" id="IPR001611">
    <property type="entry name" value="Leu-rich_rpt"/>
</dbReference>
<keyword evidence="1" id="KW-0433">Leucine-rich repeat</keyword>
<dbReference type="EMBL" id="JAPWTK010000016">
    <property type="protein sequence ID" value="KAJ8958594.1"/>
    <property type="molecule type" value="Genomic_DNA"/>
</dbReference>
<sequence length="82" mass="9217">MAKNKMATIPILKSYNLVIDVSENLVTEIQKLAFKDIYLSHINLSKNNISKVEAGSFENCANITKLDLSFNQITGLPKKSFR</sequence>
<keyword evidence="2" id="KW-0677">Repeat</keyword>
<dbReference type="Pfam" id="PF13855">
    <property type="entry name" value="LRR_8"/>
    <property type="match status" value="1"/>
</dbReference>
<dbReference type="SUPFAM" id="SSF52058">
    <property type="entry name" value="L domain-like"/>
    <property type="match status" value="1"/>
</dbReference>
<protein>
    <submittedName>
        <fullName evidence="3">Uncharacterized protein</fullName>
    </submittedName>
</protein>
<dbReference type="Gene3D" id="3.80.10.10">
    <property type="entry name" value="Ribonuclease Inhibitor"/>
    <property type="match status" value="1"/>
</dbReference>
<evidence type="ECO:0000313" key="4">
    <source>
        <dbReference type="Proteomes" id="UP001162162"/>
    </source>
</evidence>
<comment type="caution">
    <text evidence="3">The sequence shown here is derived from an EMBL/GenBank/DDBJ whole genome shotgun (WGS) entry which is preliminary data.</text>
</comment>
<evidence type="ECO:0000256" key="2">
    <source>
        <dbReference type="ARBA" id="ARBA00022737"/>
    </source>
</evidence>
<name>A0AAV8Z5S7_9CUCU</name>
<dbReference type="PANTHER" id="PTHR45712:SF1">
    <property type="entry name" value="NEPHROCAN"/>
    <property type="match status" value="1"/>
</dbReference>
<dbReference type="Proteomes" id="UP001162162">
    <property type="component" value="Unassembled WGS sequence"/>
</dbReference>
<evidence type="ECO:0000256" key="1">
    <source>
        <dbReference type="ARBA" id="ARBA00022614"/>
    </source>
</evidence>
<reference evidence="3" key="1">
    <citation type="journal article" date="2023" name="Insect Mol. Biol.">
        <title>Genome sequencing provides insights into the evolution of gene families encoding plant cell wall-degrading enzymes in longhorned beetles.</title>
        <authorList>
            <person name="Shin N.R."/>
            <person name="Okamura Y."/>
            <person name="Kirsch R."/>
            <person name="Pauchet Y."/>
        </authorList>
    </citation>
    <scope>NUCLEOTIDE SEQUENCE</scope>
    <source>
        <strain evidence="3">AMC_N1</strain>
    </source>
</reference>
<dbReference type="GO" id="GO:0005615">
    <property type="term" value="C:extracellular space"/>
    <property type="evidence" value="ECO:0007669"/>
    <property type="project" value="TreeGrafter"/>
</dbReference>
<dbReference type="PANTHER" id="PTHR45712">
    <property type="entry name" value="AGAP008170-PA"/>
    <property type="match status" value="1"/>
</dbReference>
<dbReference type="AlphaFoldDB" id="A0AAV8Z5S7"/>
<keyword evidence="4" id="KW-1185">Reference proteome</keyword>
<evidence type="ECO:0000313" key="3">
    <source>
        <dbReference type="EMBL" id="KAJ8958594.1"/>
    </source>
</evidence>
<dbReference type="InterPro" id="IPR050333">
    <property type="entry name" value="SLRP"/>
</dbReference>
<proteinExistence type="predicted"/>
<gene>
    <name evidence="3" type="ORF">NQ318_016315</name>
</gene>